<dbReference type="InterPro" id="IPR044730">
    <property type="entry name" value="RNase_H-like_dom_plant"/>
</dbReference>
<dbReference type="Proteomes" id="UP000236291">
    <property type="component" value="Unassembled WGS sequence"/>
</dbReference>
<dbReference type="GO" id="GO:0003676">
    <property type="term" value="F:nucleic acid binding"/>
    <property type="evidence" value="ECO:0007669"/>
    <property type="project" value="InterPro"/>
</dbReference>
<feature type="domain" description="RNase H type-1" evidence="1">
    <location>
        <begin position="20"/>
        <end position="124"/>
    </location>
</feature>
<dbReference type="GO" id="GO:0004523">
    <property type="term" value="F:RNA-DNA hybrid ribonuclease activity"/>
    <property type="evidence" value="ECO:0007669"/>
    <property type="project" value="InterPro"/>
</dbReference>
<dbReference type="Pfam" id="PF13456">
    <property type="entry name" value="RVT_3"/>
    <property type="match status" value="1"/>
</dbReference>
<comment type="caution">
    <text evidence="2">The sequence shown here is derived from an EMBL/GenBank/DDBJ whole genome shotgun (WGS) entry which is preliminary data.</text>
</comment>
<reference evidence="2 3" key="2">
    <citation type="journal article" date="2017" name="Front. Plant Sci.">
        <title>Gene Classification and Mining of Molecular Markers Useful in Red Clover (Trifolium pratense) Breeding.</title>
        <authorList>
            <person name="Istvanek J."/>
            <person name="Dluhosova J."/>
            <person name="Dluhos P."/>
            <person name="Patkova L."/>
            <person name="Nedelnik J."/>
            <person name="Repkova J."/>
        </authorList>
    </citation>
    <scope>NUCLEOTIDE SEQUENCE [LARGE SCALE GENOMIC DNA]</scope>
    <source>
        <strain evidence="3">cv. Tatra</strain>
        <tissue evidence="2">Young leaves</tissue>
    </source>
</reference>
<sequence>MGIKNLQLRKMRLKASGGVGLGWVRLNTNGSCHDDGHIGCDGIIRGGDGKWSGGFAKFIDQGNMYVAELWGVLEGLKYAKKLNFHRVELHIDSMVVVKAITSKGGGSTSGRSLVQKIRQFINLD</sequence>
<dbReference type="AlphaFoldDB" id="A0A2K3PKT4"/>
<dbReference type="InterPro" id="IPR002156">
    <property type="entry name" value="RNaseH_domain"/>
</dbReference>
<proteinExistence type="predicted"/>
<dbReference type="PROSITE" id="PS50879">
    <property type="entry name" value="RNASE_H_1"/>
    <property type="match status" value="1"/>
</dbReference>
<evidence type="ECO:0000313" key="3">
    <source>
        <dbReference type="Proteomes" id="UP000236291"/>
    </source>
</evidence>
<dbReference type="InterPro" id="IPR036397">
    <property type="entry name" value="RNaseH_sf"/>
</dbReference>
<evidence type="ECO:0000313" key="2">
    <source>
        <dbReference type="EMBL" id="PNY15890.1"/>
    </source>
</evidence>
<organism evidence="2 3">
    <name type="scientific">Trifolium pratense</name>
    <name type="common">Red clover</name>
    <dbReference type="NCBI Taxonomy" id="57577"/>
    <lineage>
        <taxon>Eukaryota</taxon>
        <taxon>Viridiplantae</taxon>
        <taxon>Streptophyta</taxon>
        <taxon>Embryophyta</taxon>
        <taxon>Tracheophyta</taxon>
        <taxon>Spermatophyta</taxon>
        <taxon>Magnoliopsida</taxon>
        <taxon>eudicotyledons</taxon>
        <taxon>Gunneridae</taxon>
        <taxon>Pentapetalae</taxon>
        <taxon>rosids</taxon>
        <taxon>fabids</taxon>
        <taxon>Fabales</taxon>
        <taxon>Fabaceae</taxon>
        <taxon>Papilionoideae</taxon>
        <taxon>50 kb inversion clade</taxon>
        <taxon>NPAAA clade</taxon>
        <taxon>Hologalegina</taxon>
        <taxon>IRL clade</taxon>
        <taxon>Trifolieae</taxon>
        <taxon>Trifolium</taxon>
    </lineage>
</organism>
<dbReference type="InterPro" id="IPR053151">
    <property type="entry name" value="RNase_H-like"/>
</dbReference>
<gene>
    <name evidence="2" type="ORF">L195_g012597</name>
</gene>
<protein>
    <submittedName>
        <fullName evidence="2">Histone H2A</fullName>
    </submittedName>
</protein>
<dbReference type="CDD" id="cd06222">
    <property type="entry name" value="RNase_H_like"/>
    <property type="match status" value="1"/>
</dbReference>
<dbReference type="SUPFAM" id="SSF53098">
    <property type="entry name" value="Ribonuclease H-like"/>
    <property type="match status" value="1"/>
</dbReference>
<accession>A0A2K3PKT4</accession>
<evidence type="ECO:0000259" key="1">
    <source>
        <dbReference type="PROSITE" id="PS50879"/>
    </source>
</evidence>
<dbReference type="PANTHER" id="PTHR47723">
    <property type="entry name" value="OS05G0353850 PROTEIN"/>
    <property type="match status" value="1"/>
</dbReference>
<dbReference type="EMBL" id="ASHM01008058">
    <property type="protein sequence ID" value="PNY15890.1"/>
    <property type="molecule type" value="Genomic_DNA"/>
</dbReference>
<dbReference type="InterPro" id="IPR012337">
    <property type="entry name" value="RNaseH-like_sf"/>
</dbReference>
<name>A0A2K3PKT4_TRIPR</name>
<reference evidence="2 3" key="1">
    <citation type="journal article" date="2014" name="Am. J. Bot.">
        <title>Genome assembly and annotation for red clover (Trifolium pratense; Fabaceae).</title>
        <authorList>
            <person name="Istvanek J."/>
            <person name="Jaros M."/>
            <person name="Krenek A."/>
            <person name="Repkova J."/>
        </authorList>
    </citation>
    <scope>NUCLEOTIDE SEQUENCE [LARGE SCALE GENOMIC DNA]</scope>
    <source>
        <strain evidence="3">cv. Tatra</strain>
        <tissue evidence="2">Young leaves</tissue>
    </source>
</reference>
<dbReference type="PANTHER" id="PTHR47723:SF13">
    <property type="entry name" value="PUTATIVE-RELATED"/>
    <property type="match status" value="1"/>
</dbReference>
<dbReference type="Gene3D" id="3.30.420.10">
    <property type="entry name" value="Ribonuclease H-like superfamily/Ribonuclease H"/>
    <property type="match status" value="1"/>
</dbReference>